<keyword evidence="1" id="KW-1133">Transmembrane helix</keyword>
<dbReference type="EMBL" id="CP003614">
    <property type="protein sequence ID" value="AFZ08875.1"/>
    <property type="molecule type" value="Genomic_DNA"/>
</dbReference>
<keyword evidence="1" id="KW-0472">Membrane</keyword>
<accession>K9VNR6</accession>
<feature type="transmembrane region" description="Helical" evidence="1">
    <location>
        <begin position="84"/>
        <end position="103"/>
    </location>
</feature>
<reference evidence="2 3" key="1">
    <citation type="submission" date="2012-05" db="EMBL/GenBank/DDBJ databases">
        <title>Finished chromosome of genome of Oscillatoria sp. PCC 7112.</title>
        <authorList>
            <consortium name="US DOE Joint Genome Institute"/>
            <person name="Gugger M."/>
            <person name="Coursin T."/>
            <person name="Rippka R."/>
            <person name="Tandeau De Marsac N."/>
            <person name="Huntemann M."/>
            <person name="Wei C.-L."/>
            <person name="Han J."/>
            <person name="Detter J.C."/>
            <person name="Han C."/>
            <person name="Tapia R."/>
            <person name="Davenport K."/>
            <person name="Daligault H."/>
            <person name="Erkkila T."/>
            <person name="Gu W."/>
            <person name="Munk A.C.C."/>
            <person name="Teshima H."/>
            <person name="Xu Y."/>
            <person name="Chain P."/>
            <person name="Chen A."/>
            <person name="Krypides N."/>
            <person name="Mavromatis K."/>
            <person name="Markowitz V."/>
            <person name="Szeto E."/>
            <person name="Ivanova N."/>
            <person name="Mikhailova N."/>
            <person name="Ovchinnikova G."/>
            <person name="Pagani I."/>
            <person name="Pati A."/>
            <person name="Goodwin L."/>
            <person name="Peters L."/>
            <person name="Pitluck S."/>
            <person name="Woyke T."/>
            <person name="Kerfeld C."/>
        </authorList>
    </citation>
    <scope>NUCLEOTIDE SEQUENCE [LARGE SCALE GENOMIC DNA]</scope>
    <source>
        <strain evidence="2 3">PCC 7112</strain>
    </source>
</reference>
<organism evidence="2 3">
    <name type="scientific">Phormidium nigroviride PCC 7112</name>
    <dbReference type="NCBI Taxonomy" id="179408"/>
    <lineage>
        <taxon>Bacteria</taxon>
        <taxon>Bacillati</taxon>
        <taxon>Cyanobacteriota</taxon>
        <taxon>Cyanophyceae</taxon>
        <taxon>Oscillatoriophycideae</taxon>
        <taxon>Oscillatoriales</taxon>
        <taxon>Oscillatoriaceae</taxon>
        <taxon>Phormidium</taxon>
    </lineage>
</organism>
<dbReference type="eggNOG" id="ENOG5030SA8">
    <property type="taxonomic scope" value="Bacteria"/>
</dbReference>
<dbReference type="RefSeq" id="WP_015178115.1">
    <property type="nucleotide sequence ID" value="NC_019729.1"/>
</dbReference>
<evidence type="ECO:0000313" key="3">
    <source>
        <dbReference type="Proteomes" id="UP000010478"/>
    </source>
</evidence>
<dbReference type="KEGG" id="oni:Osc7112_4580"/>
<dbReference type="STRING" id="179408.Osc7112_4580"/>
<dbReference type="Proteomes" id="UP000010478">
    <property type="component" value="Chromosome"/>
</dbReference>
<dbReference type="PATRIC" id="fig|179408.3.peg.5693"/>
<gene>
    <name evidence="2" type="ORF">Osc7112_4580</name>
</gene>
<keyword evidence="1" id="KW-0812">Transmembrane</keyword>
<evidence type="ECO:0000256" key="1">
    <source>
        <dbReference type="SAM" id="Phobius"/>
    </source>
</evidence>
<evidence type="ECO:0000313" key="2">
    <source>
        <dbReference type="EMBL" id="AFZ08875.1"/>
    </source>
</evidence>
<sequence>MDYLTWNNSIAAHFFKPEMAGSTVHLYVTEKLITDIGQERGVDLSDFIAAIKTGPPGVTRQGLCVKALQSRDNWQQRELDYPPYIAYLALFVLAAGIEGTFAAHSYYPRLRTLLGEEPTTGQYPSFNRMSELWEDLEKWSNQDKSGELGIFNSTSIGQRNHIGLPLAQTLLTEEERRALPAIFAAADLDSTSPPAEEAIARLLAKHGRKQLEKRTLSLLEETSDSKELRQALLEWIIDELRDWDGTAEDSGKTQIYGLLRLCCKLDLIAKRATLSLRCNTKQEFPEDGLLLFLEDNSQSFSCYEDSGGWSSPLISESDGKPLVASEFDWLKGLQVRSADSKWCFKLPASPIRVFVKGDTQGLPHFVEVRQIPTQKPFYLAAHQECLELLTKWGELSCQGFEKLQITDGLPSGWHFFKAAAACSDELIKDRYPSLAFSTNVRLELDGGIRLGRGNKFFKFAPPKLILLAGSESIKVYFNNQLLDCTEAAGIYELPADTPAETKLLIEAHRGEDIIKRCSLLLVENYSLSSEISAPQFDRFGNLLTGDNGSASVAGALVRGVDFPDFNFNTFLPIQGKQRIFYVGKEPGQIAICPAESLPTDWEPVWAISKGRHRGQAMFCGTNLAESQPSMSKCKNRKKMRAWKEILWHDRKIISPPDRSNFKPLWKQFQKEAERV</sequence>
<protein>
    <submittedName>
        <fullName evidence="2">Uncharacterized protein</fullName>
    </submittedName>
</protein>
<keyword evidence="3" id="KW-1185">Reference proteome</keyword>
<proteinExistence type="predicted"/>
<dbReference type="HOGENOM" id="CLU_402619_0_0_3"/>
<dbReference type="AlphaFoldDB" id="K9VNR6"/>
<name>K9VNR6_9CYAN</name>
<dbReference type="OrthoDB" id="3910572at2"/>